<comment type="caution">
    <text evidence="1">The sequence shown here is derived from an EMBL/GenBank/DDBJ whole genome shotgun (WGS) entry which is preliminary data.</text>
</comment>
<evidence type="ECO:0000313" key="1">
    <source>
        <dbReference type="EMBL" id="MBP2410042.1"/>
    </source>
</evidence>
<dbReference type="RefSeq" id="WP_209893010.1">
    <property type="nucleotide sequence ID" value="NZ_BAAAJV010000041.1"/>
</dbReference>
<sequence>MIREAVAAATVPGVVVSLERPDSWLVERGETTPAFLALQPENEAGPFRDNLLVAIEKPATEQPLDLETAQSMSRAQALATVPDYHLIDDRPLEVGGVDGWFRAAVYSSESMTTVTVRQLFAVHGGVLVTITLTSFPFRDPESSELFERVAATCSITTEGAEA</sequence>
<dbReference type="SUPFAM" id="SSF55724">
    <property type="entry name" value="Mog1p/PsbP-like"/>
    <property type="match status" value="1"/>
</dbReference>
<dbReference type="InterPro" id="IPR016123">
    <property type="entry name" value="Mog1/PsbP_a/b/a-sand"/>
</dbReference>
<gene>
    <name evidence="1" type="ORF">JOF44_002945</name>
</gene>
<dbReference type="Proteomes" id="UP000698222">
    <property type="component" value="Unassembled WGS sequence"/>
</dbReference>
<evidence type="ECO:0000313" key="2">
    <source>
        <dbReference type="Proteomes" id="UP000698222"/>
    </source>
</evidence>
<name>A0ABS4YML4_9MICO</name>
<accession>A0ABS4YML4</accession>
<dbReference type="Gene3D" id="3.40.1000.10">
    <property type="entry name" value="Mog1/PsbP, alpha/beta/alpha sandwich"/>
    <property type="match status" value="1"/>
</dbReference>
<reference evidence="1 2" key="1">
    <citation type="submission" date="2021-03" db="EMBL/GenBank/DDBJ databases">
        <title>Sequencing the genomes of 1000 actinobacteria strains.</title>
        <authorList>
            <person name="Klenk H.-P."/>
        </authorList>
    </citation>
    <scope>NUCLEOTIDE SEQUENCE [LARGE SCALE GENOMIC DNA]</scope>
    <source>
        <strain evidence="1 2">DSM 14564</strain>
    </source>
</reference>
<protein>
    <recommendedName>
        <fullName evidence="3">DUF1795 domain-containing protein</fullName>
    </recommendedName>
</protein>
<proteinExistence type="predicted"/>
<evidence type="ECO:0008006" key="3">
    <source>
        <dbReference type="Google" id="ProtNLM"/>
    </source>
</evidence>
<keyword evidence="2" id="KW-1185">Reference proteome</keyword>
<dbReference type="EMBL" id="JAGIOC010000001">
    <property type="protein sequence ID" value="MBP2410042.1"/>
    <property type="molecule type" value="Genomic_DNA"/>
</dbReference>
<organism evidence="1 2">
    <name type="scientific">Brachybacterium fresconis</name>
    <dbReference type="NCBI Taxonomy" id="173363"/>
    <lineage>
        <taxon>Bacteria</taxon>
        <taxon>Bacillati</taxon>
        <taxon>Actinomycetota</taxon>
        <taxon>Actinomycetes</taxon>
        <taxon>Micrococcales</taxon>
        <taxon>Dermabacteraceae</taxon>
        <taxon>Brachybacterium</taxon>
    </lineage>
</organism>